<evidence type="ECO:0000313" key="13">
    <source>
        <dbReference type="Proteomes" id="UP000249757"/>
    </source>
</evidence>
<evidence type="ECO:0000256" key="6">
    <source>
        <dbReference type="ARBA" id="ARBA00022729"/>
    </source>
</evidence>
<name>A0A922NFS5_9PLEO</name>
<evidence type="ECO:0000256" key="5">
    <source>
        <dbReference type="ARBA" id="ARBA00022525"/>
    </source>
</evidence>
<dbReference type="OrthoDB" id="406631at2759"/>
<evidence type="ECO:0000256" key="4">
    <source>
        <dbReference type="ARBA" id="ARBA00012706"/>
    </source>
</evidence>
<proteinExistence type="inferred from homology"/>
<dbReference type="InterPro" id="IPR045053">
    <property type="entry name" value="MAN-like"/>
</dbReference>
<gene>
    <name evidence="12" type="ORF">Ptr86124_006987</name>
</gene>
<dbReference type="InterPro" id="IPR001547">
    <property type="entry name" value="Glyco_hydro_5"/>
</dbReference>
<keyword evidence="7 9" id="KW-0378">Hydrolase</keyword>
<accession>A0A922NFS5</accession>
<dbReference type="SUPFAM" id="SSF51445">
    <property type="entry name" value="(Trans)glycosidases"/>
    <property type="match status" value="1"/>
</dbReference>
<dbReference type="Pfam" id="PF00150">
    <property type="entry name" value="Cellulase"/>
    <property type="match status" value="1"/>
</dbReference>
<evidence type="ECO:0000259" key="11">
    <source>
        <dbReference type="Pfam" id="PF00150"/>
    </source>
</evidence>
<evidence type="ECO:0000256" key="8">
    <source>
        <dbReference type="ARBA" id="ARBA00023295"/>
    </source>
</evidence>
<dbReference type="GO" id="GO:0046355">
    <property type="term" value="P:mannan catabolic process"/>
    <property type="evidence" value="ECO:0007669"/>
    <property type="project" value="UniProtKB-ARBA"/>
</dbReference>
<keyword evidence="8 9" id="KW-0326">Glycosidase</keyword>
<evidence type="ECO:0000256" key="9">
    <source>
        <dbReference type="RuleBase" id="RU361153"/>
    </source>
</evidence>
<dbReference type="PANTHER" id="PTHR31451">
    <property type="match status" value="1"/>
</dbReference>
<dbReference type="FunFam" id="3.20.20.80:FF:000076">
    <property type="entry name" value="Mannan endo-1,4-beta-mannosidase A"/>
    <property type="match status" value="1"/>
</dbReference>
<keyword evidence="6 10" id="KW-0732">Signal</keyword>
<evidence type="ECO:0000256" key="1">
    <source>
        <dbReference type="ARBA" id="ARBA00001678"/>
    </source>
</evidence>
<protein>
    <recommendedName>
        <fullName evidence="4">mannan endo-1,4-beta-mannosidase</fullName>
        <ecNumber evidence="4">3.2.1.78</ecNumber>
    </recommendedName>
</protein>
<dbReference type="Gene3D" id="3.20.20.80">
    <property type="entry name" value="Glycosidases"/>
    <property type="match status" value="1"/>
</dbReference>
<comment type="similarity">
    <text evidence="3 9">Belongs to the glycosyl hydrolase 5 (cellulase A) family.</text>
</comment>
<dbReference type="EC" id="3.2.1.78" evidence="4"/>
<evidence type="ECO:0000256" key="10">
    <source>
        <dbReference type="SAM" id="SignalP"/>
    </source>
</evidence>
<comment type="caution">
    <text evidence="12">The sequence shown here is derived from an EMBL/GenBank/DDBJ whole genome shotgun (WGS) entry which is preliminary data.</text>
</comment>
<dbReference type="PANTHER" id="PTHR31451:SF39">
    <property type="entry name" value="MANNAN ENDO-1,4-BETA-MANNOSIDASE 1"/>
    <property type="match status" value="1"/>
</dbReference>
<evidence type="ECO:0000256" key="2">
    <source>
        <dbReference type="ARBA" id="ARBA00004613"/>
    </source>
</evidence>
<comment type="subcellular location">
    <subcellularLocation>
        <location evidence="2">Secreted</location>
    </subcellularLocation>
</comment>
<feature type="domain" description="Glycoside hydrolase family 5" evidence="11">
    <location>
        <begin position="80"/>
        <end position="336"/>
    </location>
</feature>
<evidence type="ECO:0000256" key="3">
    <source>
        <dbReference type="ARBA" id="ARBA00005641"/>
    </source>
</evidence>
<dbReference type="EMBL" id="NRDI02000008">
    <property type="protein sequence ID" value="KAI1514357.1"/>
    <property type="molecule type" value="Genomic_DNA"/>
</dbReference>
<dbReference type="GO" id="GO:0005576">
    <property type="term" value="C:extracellular region"/>
    <property type="evidence" value="ECO:0007669"/>
    <property type="project" value="UniProtKB-SubCell"/>
</dbReference>
<keyword evidence="13" id="KW-1185">Reference proteome</keyword>
<evidence type="ECO:0000256" key="7">
    <source>
        <dbReference type="ARBA" id="ARBA00022801"/>
    </source>
</evidence>
<feature type="signal peptide" evidence="10">
    <location>
        <begin position="1"/>
        <end position="18"/>
    </location>
</feature>
<sequence length="373" mass="41243">MKIALFLALAAIVAALRAAVDVASRATVSKVDGLKFNIDGVTKYFSGTNAYWMPFLTNDSDVDSIMGHLANSGQRILRIWGFNDVETIPSAGTIYFQSFSGSSATINTGADGLQRLDAVVNSAEKHGIKLIINFVNNWDDYGGMKAYFSACGVILHVQWYTSAKCQAMYQAYIEAVISRYRTSNAVFAWELANEPRCTLCPTSVLTDWVRKTSDYIRSLDSDHMIAIGDEGFGLTGGISFPYLFLQGLDWETNLALPNISFGTFHFYPDSFLVGNAAGDGWIEAHARICQRLNKPCLFEEYGVKNKADHCPVEGNWQKTSLGLKDQGMAVDLFWQLGDTIVSEGRLTHDDGFTIYYGSEDWKCLVDEHVKAIG</sequence>
<dbReference type="AlphaFoldDB" id="A0A922NFS5"/>
<keyword evidence="5" id="KW-0964">Secreted</keyword>
<dbReference type="Proteomes" id="UP000249757">
    <property type="component" value="Unassembled WGS sequence"/>
</dbReference>
<organism evidence="12 13">
    <name type="scientific">Pyrenophora tritici-repentis</name>
    <dbReference type="NCBI Taxonomy" id="45151"/>
    <lineage>
        <taxon>Eukaryota</taxon>
        <taxon>Fungi</taxon>
        <taxon>Dikarya</taxon>
        <taxon>Ascomycota</taxon>
        <taxon>Pezizomycotina</taxon>
        <taxon>Dothideomycetes</taxon>
        <taxon>Pleosporomycetidae</taxon>
        <taxon>Pleosporales</taxon>
        <taxon>Pleosporineae</taxon>
        <taxon>Pleosporaceae</taxon>
        <taxon>Pyrenophora</taxon>
    </lineage>
</organism>
<feature type="chain" id="PRO_5037872092" description="mannan endo-1,4-beta-mannosidase" evidence="10">
    <location>
        <begin position="19"/>
        <end position="373"/>
    </location>
</feature>
<comment type="catalytic activity">
    <reaction evidence="1">
        <text>Random hydrolysis of (1-&gt;4)-beta-D-mannosidic linkages in mannans, galactomannans and glucomannans.</text>
        <dbReference type="EC" id="3.2.1.78"/>
    </reaction>
</comment>
<evidence type="ECO:0000313" key="12">
    <source>
        <dbReference type="EMBL" id="KAI1514357.1"/>
    </source>
</evidence>
<dbReference type="InterPro" id="IPR017853">
    <property type="entry name" value="GH"/>
</dbReference>
<reference evidence="13" key="1">
    <citation type="journal article" date="2022" name="Microb. Genom.">
        <title>A global pangenome for the wheat fungal pathogen Pyrenophora tritici-repentis and prediction of effector protein structural homology.</title>
        <authorList>
            <person name="Moolhuijzen P.M."/>
            <person name="See P.T."/>
            <person name="Shi G."/>
            <person name="Powell H.R."/>
            <person name="Cockram J."/>
            <person name="Jorgensen L.N."/>
            <person name="Benslimane H."/>
            <person name="Strelkov S.E."/>
            <person name="Turner J."/>
            <person name="Liu Z."/>
            <person name="Moffat C.S."/>
        </authorList>
    </citation>
    <scope>NUCLEOTIDE SEQUENCE [LARGE SCALE GENOMIC DNA]</scope>
</reference>
<dbReference type="GO" id="GO:0016985">
    <property type="term" value="F:mannan endo-1,4-beta-mannosidase activity"/>
    <property type="evidence" value="ECO:0007669"/>
    <property type="project" value="UniProtKB-EC"/>
</dbReference>